<dbReference type="EMBL" id="JBEAFC010000007">
    <property type="protein sequence ID" value="KAL1548645.1"/>
    <property type="molecule type" value="Genomic_DNA"/>
</dbReference>
<feature type="compositionally biased region" description="Basic and acidic residues" evidence="1">
    <location>
        <begin position="348"/>
        <end position="376"/>
    </location>
</feature>
<dbReference type="AlphaFoldDB" id="A0ABD1GY12"/>
<evidence type="ECO:0000313" key="2">
    <source>
        <dbReference type="EMBL" id="KAL1548645.1"/>
    </source>
</evidence>
<protein>
    <submittedName>
        <fullName evidence="2">Uncharacterized protein</fullName>
    </submittedName>
</protein>
<sequence length="484" mass="53508">MAAAPPSNYSPFTLEPQPNTRKIPTPDFITLTVFTDFWEIIHLFFIGIAISCGVFGRRTAQLVPQKSADPRTGNDSLSYLSGISHLTSIFDHGYENACDENDMLNNYVNCGNQFVRNDECVVPSSAKIRSFVPNDDGNGNGNPSWRSLNTKTESLVVVSNAKCFNGGSSETEFKPLNFPIRSLRSRAADNDSDKQEFMKGDEFSSKKYEAMGNDEDGDDARTAVKIRGAVPVNLEKKLGEVVGRSTMPWRSRSRSMENEEEISGISKLSAHSSPHSVGQFEFDNLKSRPLRASTPELRSSSERVFSASHSKADSIDSDPFSYSTSSDLDSVGDLESYLESSGVEDEKEQCPSRGEGKFGRRFVKSEAADSLIKREEEDPEIPPVDHQNQESGCIFSTPKPKPTIPELHGEEKQGIDDLSSTKSVDRVIGFDKSLVEDETVHNIDTDGEHGSEVDRKADEFIAKFRDQIRCQKASTSSVEGYSGW</sequence>
<evidence type="ECO:0000313" key="3">
    <source>
        <dbReference type="Proteomes" id="UP001567538"/>
    </source>
</evidence>
<evidence type="ECO:0000256" key="1">
    <source>
        <dbReference type="SAM" id="MobiDB-lite"/>
    </source>
</evidence>
<dbReference type="PANTHER" id="PTHR34059:SF1">
    <property type="entry name" value="EXPRESSED PROTEIN"/>
    <property type="match status" value="1"/>
</dbReference>
<organism evidence="2 3">
    <name type="scientific">Salvia divinorum</name>
    <name type="common">Maria pastora</name>
    <name type="synonym">Diviner's sage</name>
    <dbReference type="NCBI Taxonomy" id="28513"/>
    <lineage>
        <taxon>Eukaryota</taxon>
        <taxon>Viridiplantae</taxon>
        <taxon>Streptophyta</taxon>
        <taxon>Embryophyta</taxon>
        <taxon>Tracheophyta</taxon>
        <taxon>Spermatophyta</taxon>
        <taxon>Magnoliopsida</taxon>
        <taxon>eudicotyledons</taxon>
        <taxon>Gunneridae</taxon>
        <taxon>Pentapetalae</taxon>
        <taxon>asterids</taxon>
        <taxon>lamiids</taxon>
        <taxon>Lamiales</taxon>
        <taxon>Lamiaceae</taxon>
        <taxon>Nepetoideae</taxon>
        <taxon>Mentheae</taxon>
        <taxon>Salviinae</taxon>
        <taxon>Salvia</taxon>
        <taxon>Salvia subgen. Calosphace</taxon>
    </lineage>
</organism>
<proteinExistence type="predicted"/>
<dbReference type="Proteomes" id="UP001567538">
    <property type="component" value="Unassembled WGS sequence"/>
</dbReference>
<keyword evidence="3" id="KW-1185">Reference proteome</keyword>
<accession>A0ABD1GY12</accession>
<dbReference type="InterPro" id="IPR008480">
    <property type="entry name" value="DUF761_pln"/>
</dbReference>
<feature type="region of interest" description="Disordered" evidence="1">
    <location>
        <begin position="247"/>
        <end position="420"/>
    </location>
</feature>
<dbReference type="Pfam" id="PF05553">
    <property type="entry name" value="DUF761"/>
    <property type="match status" value="1"/>
</dbReference>
<comment type="caution">
    <text evidence="2">The sequence shown here is derived from an EMBL/GenBank/DDBJ whole genome shotgun (WGS) entry which is preliminary data.</text>
</comment>
<name>A0ABD1GY12_SALDI</name>
<reference evidence="2 3" key="1">
    <citation type="submission" date="2024-06" db="EMBL/GenBank/DDBJ databases">
        <title>A chromosome level genome sequence of Diviner's sage (Salvia divinorum).</title>
        <authorList>
            <person name="Ford S.A."/>
            <person name="Ro D.-K."/>
            <person name="Ness R.W."/>
            <person name="Phillips M.A."/>
        </authorList>
    </citation>
    <scope>NUCLEOTIDE SEQUENCE [LARGE SCALE GENOMIC DNA]</scope>
    <source>
        <strain evidence="2">SAF-2024a</strain>
        <tissue evidence="2">Leaf</tissue>
    </source>
</reference>
<dbReference type="PANTHER" id="PTHR34059">
    <property type="entry name" value="EXPRESSED PROTEIN"/>
    <property type="match status" value="1"/>
</dbReference>
<gene>
    <name evidence="2" type="ORF">AAHA92_16852</name>
</gene>